<evidence type="ECO:0000256" key="6">
    <source>
        <dbReference type="SAM" id="Phobius"/>
    </source>
</evidence>
<evidence type="ECO:0000256" key="1">
    <source>
        <dbReference type="ARBA" id="ARBA00004127"/>
    </source>
</evidence>
<evidence type="ECO:0000256" key="4">
    <source>
        <dbReference type="ARBA" id="ARBA00023136"/>
    </source>
</evidence>
<feature type="transmembrane region" description="Helical" evidence="6">
    <location>
        <begin position="218"/>
        <end position="236"/>
    </location>
</feature>
<dbReference type="GO" id="GO:0030026">
    <property type="term" value="P:intracellular manganese ion homeostasis"/>
    <property type="evidence" value="ECO:0007669"/>
    <property type="project" value="InterPro"/>
</dbReference>
<evidence type="ECO:0000256" key="2">
    <source>
        <dbReference type="ARBA" id="ARBA00022692"/>
    </source>
</evidence>
<feature type="transmembrane region" description="Helical" evidence="6">
    <location>
        <begin position="57"/>
        <end position="78"/>
    </location>
</feature>
<dbReference type="InterPro" id="IPR008217">
    <property type="entry name" value="Ccc1_fam"/>
</dbReference>
<dbReference type="PANTHER" id="PTHR31851">
    <property type="entry name" value="FE(2+)/MN(2+) TRANSPORTER PCL1"/>
    <property type="match status" value="1"/>
</dbReference>
<keyword evidence="4 6" id="KW-0472">Membrane</keyword>
<keyword evidence="3 6" id="KW-1133">Transmembrane helix</keyword>
<evidence type="ECO:0000313" key="7">
    <source>
        <dbReference type="EMBL" id="PRZ41947.1"/>
    </source>
</evidence>
<accession>A0A2T1A0D2</accession>
<dbReference type="EMBL" id="PVUE01000007">
    <property type="protein sequence ID" value="PRZ41947.1"/>
    <property type="molecule type" value="Genomic_DNA"/>
</dbReference>
<feature type="transmembrane region" description="Helical" evidence="6">
    <location>
        <begin position="185"/>
        <end position="206"/>
    </location>
</feature>
<gene>
    <name evidence="7" type="ORF">CLV47_10774</name>
</gene>
<dbReference type="CDD" id="cd02432">
    <property type="entry name" value="Nodulin-21_like_1"/>
    <property type="match status" value="1"/>
</dbReference>
<evidence type="ECO:0000256" key="3">
    <source>
        <dbReference type="ARBA" id="ARBA00022989"/>
    </source>
</evidence>
<evidence type="ECO:0000313" key="8">
    <source>
        <dbReference type="Proteomes" id="UP000237752"/>
    </source>
</evidence>
<dbReference type="GO" id="GO:0012505">
    <property type="term" value="C:endomembrane system"/>
    <property type="evidence" value="ECO:0007669"/>
    <property type="project" value="UniProtKB-SubCell"/>
</dbReference>
<comment type="caution">
    <text evidence="7">The sequence shown here is derived from an EMBL/GenBank/DDBJ whole genome shotgun (WGS) entry which is preliminary data.</text>
</comment>
<feature type="transmembrane region" description="Helical" evidence="6">
    <location>
        <begin position="30"/>
        <end position="51"/>
    </location>
</feature>
<protein>
    <submittedName>
        <fullName evidence="7">VIT1/CCC1 family predicted Fe2+/Mn2+ transporter</fullName>
    </submittedName>
</protein>
<dbReference type="AlphaFoldDB" id="A0A2T1A0D2"/>
<organism evidence="7 8">
    <name type="scientific">Antricoccus suffuscus</name>
    <dbReference type="NCBI Taxonomy" id="1629062"/>
    <lineage>
        <taxon>Bacteria</taxon>
        <taxon>Bacillati</taxon>
        <taxon>Actinomycetota</taxon>
        <taxon>Actinomycetes</taxon>
        <taxon>Geodermatophilales</taxon>
        <taxon>Antricoccaceae</taxon>
        <taxon>Antricoccus</taxon>
    </lineage>
</organism>
<reference evidence="7 8" key="1">
    <citation type="submission" date="2018-03" db="EMBL/GenBank/DDBJ databases">
        <title>Genomic Encyclopedia of Archaeal and Bacterial Type Strains, Phase II (KMG-II): from individual species to whole genera.</title>
        <authorList>
            <person name="Goeker M."/>
        </authorList>
    </citation>
    <scope>NUCLEOTIDE SEQUENCE [LARGE SCALE GENOMIC DNA]</scope>
    <source>
        <strain evidence="7 8">DSM 100065</strain>
    </source>
</reference>
<evidence type="ECO:0000256" key="5">
    <source>
        <dbReference type="SAM" id="MobiDB-lite"/>
    </source>
</evidence>
<feature type="region of interest" description="Disordered" evidence="5">
    <location>
        <begin position="1"/>
        <end position="20"/>
    </location>
</feature>
<name>A0A2T1A0D2_9ACTN</name>
<keyword evidence="8" id="KW-1185">Reference proteome</keyword>
<dbReference type="Pfam" id="PF01988">
    <property type="entry name" value="VIT1"/>
    <property type="match status" value="1"/>
</dbReference>
<dbReference type="Proteomes" id="UP000237752">
    <property type="component" value="Unassembled WGS sequence"/>
</dbReference>
<dbReference type="OrthoDB" id="188924at2"/>
<sequence length="241" mass="24744">MSDPDVRIQHDGEEHDSGHNDRLNWLRAGVLGANDGIVSVAGLVVGVAGATTNQGTLLTAGIAGMVAGAVSMALGEYVSVSSQRDAERDLIAKEKLELHEDPEAELAELAAIYEKKGLHPTTAHQVAQELTEHDVLAAHLDAELGIDPDDLTNPINAAIASAIAFTIGAALPLAAILLPPPAWRAVTTFVVVLIALAITGYVSAAIGGGSRPRATLRLVVGGAVAMAATYGIGTLFNTPVS</sequence>
<comment type="subcellular location">
    <subcellularLocation>
        <location evidence="1">Endomembrane system</location>
        <topology evidence="1">Multi-pass membrane protein</topology>
    </subcellularLocation>
</comment>
<feature type="transmembrane region" description="Helical" evidence="6">
    <location>
        <begin position="157"/>
        <end position="179"/>
    </location>
</feature>
<proteinExistence type="predicted"/>
<keyword evidence="2 6" id="KW-0812">Transmembrane</keyword>
<dbReference type="GO" id="GO:0005384">
    <property type="term" value="F:manganese ion transmembrane transporter activity"/>
    <property type="evidence" value="ECO:0007669"/>
    <property type="project" value="InterPro"/>
</dbReference>